<dbReference type="AlphaFoldDB" id="A0A238LAY4"/>
<dbReference type="InterPro" id="IPR013619">
    <property type="entry name" value="DUF1737"/>
</dbReference>
<evidence type="ECO:0000313" key="3">
    <source>
        <dbReference type="Proteomes" id="UP000201613"/>
    </source>
</evidence>
<evidence type="ECO:0000259" key="1">
    <source>
        <dbReference type="Pfam" id="PF08410"/>
    </source>
</evidence>
<name>A0A238LAY4_9RHOB</name>
<keyword evidence="3" id="KW-1185">Reference proteome</keyword>
<reference evidence="2 3" key="1">
    <citation type="submission" date="2017-05" db="EMBL/GenBank/DDBJ databases">
        <authorList>
            <person name="Song R."/>
            <person name="Chenine A.L."/>
            <person name="Ruprecht R.M."/>
        </authorList>
    </citation>
    <scope>NUCLEOTIDE SEQUENCE [LARGE SCALE GENOMIC DNA]</scope>
    <source>
        <strain evidence="2 3">CECT 8899</strain>
    </source>
</reference>
<feature type="domain" description="DUF1737" evidence="1">
    <location>
        <begin position="4"/>
        <end position="55"/>
    </location>
</feature>
<protein>
    <recommendedName>
        <fullName evidence="1">DUF1737 domain-containing protein</fullName>
    </recommendedName>
</protein>
<dbReference type="EMBL" id="FXZK01000001">
    <property type="protein sequence ID" value="SMY06070.1"/>
    <property type="molecule type" value="Genomic_DNA"/>
</dbReference>
<dbReference type="Pfam" id="PF08410">
    <property type="entry name" value="DUF1737"/>
    <property type="match status" value="1"/>
</dbReference>
<dbReference type="Proteomes" id="UP000201613">
    <property type="component" value="Unassembled WGS sequence"/>
</dbReference>
<evidence type="ECO:0000313" key="2">
    <source>
        <dbReference type="EMBL" id="SMY06070.1"/>
    </source>
</evidence>
<sequence length="69" mass="7665">MMAKLYRLLTADDTSEFCHKVSEALSKGWELYGDPAYGFDAANGVMRCAQAVTKDVPQDYSPDMKLGQQ</sequence>
<accession>A0A238LAY4</accession>
<organism evidence="2 3">
    <name type="scientific">Flavimaricola marinus</name>
    <dbReference type="NCBI Taxonomy" id="1819565"/>
    <lineage>
        <taxon>Bacteria</taxon>
        <taxon>Pseudomonadati</taxon>
        <taxon>Pseudomonadota</taxon>
        <taxon>Alphaproteobacteria</taxon>
        <taxon>Rhodobacterales</taxon>
        <taxon>Paracoccaceae</taxon>
        <taxon>Flavimaricola</taxon>
    </lineage>
</organism>
<proteinExistence type="predicted"/>
<gene>
    <name evidence="2" type="ORF">LOM8899_00191</name>
</gene>